<dbReference type="EMBL" id="UEGS01000001">
    <property type="protein sequence ID" value="SRX78550.1"/>
    <property type="molecule type" value="Genomic_DNA"/>
</dbReference>
<gene>
    <name evidence="2" type="ORF">MPP7335_00274</name>
</gene>
<dbReference type="RefSeq" id="WP_083141989.1">
    <property type="nucleotide sequence ID" value="NZ_MVID01000002.1"/>
</dbReference>
<reference evidence="2 3" key="1">
    <citation type="submission" date="2018-05" db="EMBL/GenBank/DDBJ databases">
        <authorList>
            <consortium name="IHU Genomes"/>
        </authorList>
    </citation>
    <scope>NUCLEOTIDE SEQUENCE [LARGE SCALE GENOMIC DNA]</scope>
    <source>
        <strain evidence="2 3">P7335</strain>
    </source>
</reference>
<evidence type="ECO:0000313" key="3">
    <source>
        <dbReference type="Proteomes" id="UP000252008"/>
    </source>
</evidence>
<protein>
    <recommendedName>
        <fullName evidence="4">Secreted protein</fullName>
    </recommendedName>
</protein>
<dbReference type="STRING" id="39692.BST38_04230"/>
<evidence type="ECO:0000256" key="1">
    <source>
        <dbReference type="SAM" id="SignalP"/>
    </source>
</evidence>
<accession>A0A375YBQ4</accession>
<keyword evidence="3" id="KW-1185">Reference proteome</keyword>
<dbReference type="Proteomes" id="UP000252008">
    <property type="component" value="Unassembled WGS sequence"/>
</dbReference>
<feature type="signal peptide" evidence="1">
    <location>
        <begin position="1"/>
        <end position="29"/>
    </location>
</feature>
<name>A0A375YBQ4_MYCPF</name>
<sequence>MKRLAAALAPTLMVALAAVSHTTAPTATAASDTGVSSIAVDPATSIEMHVNADCDPGQNRCFFRTSANLLTPNGPTGFPGDTWARQTITLRSNSQDVWQEAWYSAPAGMPRELKGANHDNVLSRMLKSMRDVEVSVTYFGGGAIERFTTDGDSVPTSWTTGLPAKGSQFIVCSQIQVVYAGVNLTTPSACAQTQFD</sequence>
<feature type="chain" id="PRO_5016812752" description="Secreted protein" evidence="1">
    <location>
        <begin position="30"/>
        <end position="196"/>
    </location>
</feature>
<organism evidence="2 3">
    <name type="scientific">Mycolicibacterium parafortuitum</name>
    <name type="common">Mycobacterium parafortuitum</name>
    <dbReference type="NCBI Taxonomy" id="39692"/>
    <lineage>
        <taxon>Bacteria</taxon>
        <taxon>Bacillati</taxon>
        <taxon>Actinomycetota</taxon>
        <taxon>Actinomycetes</taxon>
        <taxon>Mycobacteriales</taxon>
        <taxon>Mycobacteriaceae</taxon>
        <taxon>Mycolicibacterium</taxon>
    </lineage>
</organism>
<dbReference type="AlphaFoldDB" id="A0A375YBQ4"/>
<proteinExistence type="predicted"/>
<evidence type="ECO:0008006" key="4">
    <source>
        <dbReference type="Google" id="ProtNLM"/>
    </source>
</evidence>
<keyword evidence="1" id="KW-0732">Signal</keyword>
<evidence type="ECO:0000313" key="2">
    <source>
        <dbReference type="EMBL" id="SRX78550.1"/>
    </source>
</evidence>